<evidence type="ECO:0000313" key="2">
    <source>
        <dbReference type="Proteomes" id="UP001367508"/>
    </source>
</evidence>
<name>A0AAN9MVQ4_CANGL</name>
<accession>A0AAN9MVQ4</accession>
<comment type="caution">
    <text evidence="1">The sequence shown here is derived from an EMBL/GenBank/DDBJ whole genome shotgun (WGS) entry which is preliminary data.</text>
</comment>
<dbReference type="Proteomes" id="UP001367508">
    <property type="component" value="Unassembled WGS sequence"/>
</dbReference>
<keyword evidence="2" id="KW-1185">Reference proteome</keyword>
<gene>
    <name evidence="1" type="ORF">VNO77_03997</name>
</gene>
<proteinExistence type="predicted"/>
<protein>
    <submittedName>
        <fullName evidence="1">Uncharacterized protein</fullName>
    </submittedName>
</protein>
<dbReference type="AlphaFoldDB" id="A0AAN9MVQ4"/>
<reference evidence="1 2" key="1">
    <citation type="submission" date="2024-01" db="EMBL/GenBank/DDBJ databases">
        <title>The genomes of 5 underutilized Papilionoideae crops provide insights into root nodulation and disease resistanc.</title>
        <authorList>
            <person name="Jiang F."/>
        </authorList>
    </citation>
    <scope>NUCLEOTIDE SEQUENCE [LARGE SCALE GENOMIC DNA]</scope>
    <source>
        <strain evidence="1">LVBAO_FW01</strain>
        <tissue evidence="1">Leaves</tissue>
    </source>
</reference>
<dbReference type="EMBL" id="JAYMYQ010000001">
    <property type="protein sequence ID" value="KAK7361905.1"/>
    <property type="molecule type" value="Genomic_DNA"/>
</dbReference>
<evidence type="ECO:0000313" key="1">
    <source>
        <dbReference type="EMBL" id="KAK7361905.1"/>
    </source>
</evidence>
<sequence>MLRGSISLRRFRYSRTYVHAWLLGSWVLPNHYPHPDDDPTGCMQVRAATPVLSRCLYFEANFIRSSDVDSKFLR</sequence>
<organism evidence="1 2">
    <name type="scientific">Canavalia gladiata</name>
    <name type="common">Sword bean</name>
    <name type="synonym">Dolichos gladiatus</name>
    <dbReference type="NCBI Taxonomy" id="3824"/>
    <lineage>
        <taxon>Eukaryota</taxon>
        <taxon>Viridiplantae</taxon>
        <taxon>Streptophyta</taxon>
        <taxon>Embryophyta</taxon>
        <taxon>Tracheophyta</taxon>
        <taxon>Spermatophyta</taxon>
        <taxon>Magnoliopsida</taxon>
        <taxon>eudicotyledons</taxon>
        <taxon>Gunneridae</taxon>
        <taxon>Pentapetalae</taxon>
        <taxon>rosids</taxon>
        <taxon>fabids</taxon>
        <taxon>Fabales</taxon>
        <taxon>Fabaceae</taxon>
        <taxon>Papilionoideae</taxon>
        <taxon>50 kb inversion clade</taxon>
        <taxon>NPAAA clade</taxon>
        <taxon>indigoferoid/millettioid clade</taxon>
        <taxon>Phaseoleae</taxon>
        <taxon>Canavalia</taxon>
    </lineage>
</organism>